<keyword evidence="1 2" id="KW-0175">Coiled coil</keyword>
<accession>A0A7Z0S4T6</accession>
<dbReference type="Pfam" id="PF07902">
    <property type="entry name" value="Gp58"/>
    <property type="match status" value="1"/>
</dbReference>
<dbReference type="Pfam" id="PF06605">
    <property type="entry name" value="Prophage_tail"/>
    <property type="match status" value="1"/>
</dbReference>
<feature type="region of interest" description="Disordered" evidence="3">
    <location>
        <begin position="985"/>
        <end position="1030"/>
    </location>
</feature>
<dbReference type="InterPro" id="IPR010572">
    <property type="entry name" value="Tail_dom"/>
</dbReference>
<evidence type="ECO:0000256" key="2">
    <source>
        <dbReference type="SAM" id="Coils"/>
    </source>
</evidence>
<dbReference type="PANTHER" id="PTHR23160:SF19">
    <property type="entry name" value="MYOSIN HEAVY CHAIN-RELATED PROTEIN"/>
    <property type="match status" value="1"/>
</dbReference>
<evidence type="ECO:0000259" key="5">
    <source>
        <dbReference type="Pfam" id="PF07902"/>
    </source>
</evidence>
<dbReference type="Gene3D" id="3.55.50.40">
    <property type="match status" value="1"/>
</dbReference>
<evidence type="ECO:0000256" key="1">
    <source>
        <dbReference type="ARBA" id="ARBA00023054"/>
    </source>
</evidence>
<comment type="caution">
    <text evidence="6">The sequence shown here is derived from an EMBL/GenBank/DDBJ whole genome shotgun (WGS) entry which is preliminary data.</text>
</comment>
<name>A0A7Z0S4T6_9STRE</name>
<reference evidence="6 7" key="1">
    <citation type="submission" date="2020-07" db="EMBL/GenBank/DDBJ databases">
        <title>MOT database genomes.</title>
        <authorList>
            <person name="Joseph S."/>
            <person name="Aduse-Opoku J."/>
            <person name="Hashim A."/>
            <person name="Wade W."/>
            <person name="Curtis M."/>
        </authorList>
    </citation>
    <scope>NUCLEOTIDE SEQUENCE [LARGE SCALE GENOMIC DNA]</scope>
    <source>
        <strain evidence="6 7">STR</strain>
    </source>
</reference>
<evidence type="ECO:0000256" key="3">
    <source>
        <dbReference type="SAM" id="MobiDB-lite"/>
    </source>
</evidence>
<dbReference type="Proteomes" id="UP000589521">
    <property type="component" value="Unassembled WGS sequence"/>
</dbReference>
<evidence type="ECO:0000313" key="7">
    <source>
        <dbReference type="Proteomes" id="UP000589521"/>
    </source>
</evidence>
<dbReference type="Gene3D" id="1.20.5.340">
    <property type="match status" value="1"/>
</dbReference>
<dbReference type="RefSeq" id="WP_179925544.1">
    <property type="nucleotide sequence ID" value="NZ_JACBXX010000138.1"/>
</dbReference>
<evidence type="ECO:0000313" key="6">
    <source>
        <dbReference type="EMBL" id="NYS96858.1"/>
    </source>
</evidence>
<protein>
    <submittedName>
        <fullName evidence="6">Uncharacterized protein</fullName>
    </submittedName>
</protein>
<evidence type="ECO:0000259" key="4">
    <source>
        <dbReference type="Pfam" id="PF06605"/>
    </source>
</evidence>
<sequence length="1748" mass="192760">MVTFLDQNQRRYGVRMVYSLKQAINGERSLSGKITEPQNVIRRIDRGWRLLIGDEYYVVTYVKPYDKGRLLEVEFDAVHQFFWDFAKSSVHTSLNDGSHTFEEYLHFIFDGSGYSFRNEVKRNAFEKQSFGLKNRLTLFNDIVKQTGIEFVVHGRVVRILNQSGSDLTTVVRKNFNMNELKIEKNIKDFSTYQEGFGAWNDKEDHSKGRLRVTYRSPLAAEYGLIEADPFVDERYTDRESLLERLRSNVDSSYSLSVQIDMEDLTKSGYPYTQPRCGDYIMAINDELGFRRKVRIVSYVSSYDIRGELVGHKITCGNVGAVERSASQVSALSAKIGQAQIETAEAYKAALEALVATNGKNKNYWADTFPTDDPPGTLIKGDQLYYQNGEKTELYIWNGLEWQRAKLGIDEEEFEKELAEVEKQLAEQERLHNEKVAEILVRSANSQDLADEAKRLAEKANADLAEERERSNSAIQNALSEARRLAQEERKATERAILGAKNGAVTEATNLLNVAKRALENDLSSANRLILETKRTLESQVSGVSTELTKTNDTIKTLAKKTDVDRVNQRLSSAETSITQQAGQIALKANQQTVDGLANRVQSAESSITQQGNQIALKANTSDVNALKNRVSTAESSLTVQAGQIAAKANKSDVDNMGRRIATAEASLTAQAGEIAQRVRKSDFDRETGRLNNVEASVRNLGDRVTTEISRVNTQVQNLRVGARNYAEDYEFKRGLWEYSQGDSSRTVQGVSDGAFTMTTETGVWHQWQIHSESGIRLGGKADSAALLELKTGETYTLSVEVKANSGNPEFWFELRDNGKVNYNNVVTHLYKRVQATQDWVRYSVTGVLKPNSDFSHRRIILGYTAIGSVSFRRVELTQSSMVTDAGPAPEDTVQEIQSVKTTITQTSEGVTQLSTKVNQNRDKLTQQETRVSQLVGEVSSKVSKTEYDNLKRTVDSQTTQLQQTTESIALKADKTTVATVQTLANQAKAESASAKTKASSATRSANEAKTTATSAEVKANEAKGTAGSALTNANQAKANAEAADRSSRDAVTKAVAAVAKANGADEKAAEAIRKAGANQESIRQTKADLTVVSNEVRTKVSQVDFNGATQRLATAETTISTLAGQINTKLSRTEVNSIVDGKGYQTANQVNSIISGKGYQTASQVESAITAKQYVNQTTLTNTINQTERGLLSRITQVETKIPEGYSGANLILEGARQGPGEYWRGTTLLKHSFYHNGEKYLFQHNTDKPNEIFAMSNRFKVKRNTKYSLSFWTFSSGNMKSFDVFFLARKKEETKDFTSANKIINSKVPSPHRAEYVTVTFDSGDNDEGYIRFDNNGSKDGKVAIFAFGEVMLVEGSTPARYSPAPEELATTVALHEVRDTVDSHTRTLTAQGRSISQFTQTADGLVSRVSSAESGLSRLDGRANFVESALNATKTEVSQLAGSWAVRNLTNSGTVLNQLNLNKDGSVKIDGKLVQITGQTYIQDGVISSAKIGNLDAGKITTGTLNAARVNLINLDASNIVTGQMSANRIRGGTISSLNDRSQINLQNGRFYVSDNEAGFFRVDSNASTMGLKFINTPVTVGGVSRKVSRVILGGDRRSESSDSNFGWDKGGFTGIVISTIQGTRANENWQSDDLQIISDRVVFSHSYYRDDQTNIPQQGWEMHTFIGNSPRQGHVVLRPYMIDKNLGIIETGNVFLHPRKGKEVSLLAALRELKVGFVHFKNGGFSDSARNAIIQTIDKLTSMGI</sequence>
<dbReference type="PANTHER" id="PTHR23160">
    <property type="entry name" value="SYNAPTONEMAL COMPLEX PROTEIN-RELATED"/>
    <property type="match status" value="1"/>
</dbReference>
<gene>
    <name evidence="6" type="ORF">HZY94_06675</name>
</gene>
<dbReference type="EMBL" id="JACBXX010000138">
    <property type="protein sequence ID" value="NYS96858.1"/>
    <property type="molecule type" value="Genomic_DNA"/>
</dbReference>
<feature type="domain" description="Tail spike" evidence="4">
    <location>
        <begin position="92"/>
        <end position="299"/>
    </location>
</feature>
<dbReference type="InterPro" id="IPR012892">
    <property type="entry name" value="Gp58"/>
</dbReference>
<feature type="coiled-coil region" evidence="2">
    <location>
        <begin position="403"/>
        <end position="535"/>
    </location>
</feature>
<feature type="domain" description="Gp58-like" evidence="5">
    <location>
        <begin position="1375"/>
        <end position="1651"/>
    </location>
</feature>
<organism evidence="6 7">
    <name type="scientific">Streptococcus danieliae</name>
    <dbReference type="NCBI Taxonomy" id="747656"/>
    <lineage>
        <taxon>Bacteria</taxon>
        <taxon>Bacillati</taxon>
        <taxon>Bacillota</taxon>
        <taxon>Bacilli</taxon>
        <taxon>Lactobacillales</taxon>
        <taxon>Streptococcaceae</taxon>
        <taxon>Streptococcus</taxon>
    </lineage>
</organism>
<feature type="compositionally biased region" description="Low complexity" evidence="3">
    <location>
        <begin position="987"/>
        <end position="1005"/>
    </location>
</feature>
<proteinExistence type="predicted"/>